<feature type="domain" description="Mycothiol-dependent maleylpyruvate isomerase metal-binding" evidence="1">
    <location>
        <begin position="15"/>
        <end position="155"/>
    </location>
</feature>
<evidence type="ECO:0000313" key="3">
    <source>
        <dbReference type="Proteomes" id="UP000503540"/>
    </source>
</evidence>
<dbReference type="InterPro" id="IPR034660">
    <property type="entry name" value="DinB/YfiT-like"/>
</dbReference>
<name>A0A6G9YIR4_9NOCA</name>
<protein>
    <submittedName>
        <fullName evidence="2">Maleylpyruvate isomerase family mycothiol-dependent enzyme</fullName>
    </submittedName>
</protein>
<dbReference type="Pfam" id="PF11716">
    <property type="entry name" value="MDMPI_N"/>
    <property type="match status" value="1"/>
</dbReference>
<dbReference type="EMBL" id="CP046172">
    <property type="protein sequence ID" value="QIS12926.1"/>
    <property type="molecule type" value="Genomic_DNA"/>
</dbReference>
<keyword evidence="3" id="KW-1185">Reference proteome</keyword>
<proteinExistence type="predicted"/>
<dbReference type="GO" id="GO:0016853">
    <property type="term" value="F:isomerase activity"/>
    <property type="evidence" value="ECO:0007669"/>
    <property type="project" value="UniProtKB-KW"/>
</dbReference>
<dbReference type="NCBIfam" id="TIGR03083">
    <property type="entry name" value="maleylpyruvate isomerase family mycothiol-dependent enzyme"/>
    <property type="match status" value="1"/>
</dbReference>
<dbReference type="KEGG" id="nah:F5544_25360"/>
<dbReference type="AlphaFoldDB" id="A0A6G9YIR4"/>
<dbReference type="Proteomes" id="UP000503540">
    <property type="component" value="Chromosome"/>
</dbReference>
<sequence length="275" mass="30214">MRTVIPLDTRSLFPLERQALSELLRSLDAADWAKPTACPGWDVHDVTAHIVNDHLRRISGARDGYSGAVFEQGDTLPTYLARVNGEFVRAMRQCSPQVLIDLLDHLGPQLDFIWAATDLAGPAHLDVSWAGPGSSPAWLDIAREYTEFWVHHQQIRDAVSRPGADDVLMMRPVLITFLHALPFALRDRVRPAGTVVRFEVTGPAGGQWTAVSDGAGWDLGSTPAPRPAASVRMDQDTLWRLASRGLTVDEARRRTERDGDPELSDAAMTLLAVVA</sequence>
<dbReference type="Gene3D" id="1.20.120.450">
    <property type="entry name" value="dinb family like domain"/>
    <property type="match status" value="1"/>
</dbReference>
<keyword evidence="2" id="KW-0413">Isomerase</keyword>
<organism evidence="2 3">
    <name type="scientific">Nocardia arthritidis</name>
    <dbReference type="NCBI Taxonomy" id="228602"/>
    <lineage>
        <taxon>Bacteria</taxon>
        <taxon>Bacillati</taxon>
        <taxon>Actinomycetota</taxon>
        <taxon>Actinomycetes</taxon>
        <taxon>Mycobacteriales</taxon>
        <taxon>Nocardiaceae</taxon>
        <taxon>Nocardia</taxon>
    </lineage>
</organism>
<accession>A0A6G9YIR4</accession>
<evidence type="ECO:0000313" key="2">
    <source>
        <dbReference type="EMBL" id="QIS12926.1"/>
    </source>
</evidence>
<dbReference type="InterPro" id="IPR024344">
    <property type="entry name" value="MDMPI_metal-binding"/>
</dbReference>
<keyword evidence="2" id="KW-0670">Pyruvate</keyword>
<dbReference type="GO" id="GO:0046872">
    <property type="term" value="F:metal ion binding"/>
    <property type="evidence" value="ECO:0007669"/>
    <property type="project" value="InterPro"/>
</dbReference>
<evidence type="ECO:0000259" key="1">
    <source>
        <dbReference type="Pfam" id="PF11716"/>
    </source>
</evidence>
<dbReference type="InterPro" id="IPR017517">
    <property type="entry name" value="Maleyloyr_isom"/>
</dbReference>
<gene>
    <name evidence="2" type="ORF">F5544_25360</name>
</gene>
<reference evidence="2 3" key="1">
    <citation type="journal article" date="2019" name="ACS Chem. Biol.">
        <title>Identification and Mobilization of a Cryptic Antibiotic Biosynthesis Gene Locus from a Human-Pathogenic Nocardia Isolate.</title>
        <authorList>
            <person name="Herisse M."/>
            <person name="Ishida K."/>
            <person name="Porter J.L."/>
            <person name="Howden B."/>
            <person name="Hertweck C."/>
            <person name="Stinear T.P."/>
            <person name="Pidot S.J."/>
        </authorList>
    </citation>
    <scope>NUCLEOTIDE SEQUENCE [LARGE SCALE GENOMIC DNA]</scope>
    <source>
        <strain evidence="2 3">AUSMDU00012717</strain>
    </source>
</reference>
<dbReference type="SUPFAM" id="SSF109854">
    <property type="entry name" value="DinB/YfiT-like putative metalloenzymes"/>
    <property type="match status" value="1"/>
</dbReference>